<dbReference type="InterPro" id="IPR000326">
    <property type="entry name" value="PAP2/HPO"/>
</dbReference>
<keyword evidence="1" id="KW-0812">Transmembrane</keyword>
<comment type="caution">
    <text evidence="3">The sequence shown here is derived from an EMBL/GenBank/DDBJ whole genome shotgun (WGS) entry which is preliminary data.</text>
</comment>
<keyword evidence="1" id="KW-0472">Membrane</keyword>
<sequence>MQNGFDMAAVRFFAGLNGHRGLDDVFVYGLHYNTVQTLPIAMIAFAMWLTAPRDGRRSDIIMTGFIAAIVVVALAMASKLFLPARPRPAALGLYPFTRQDFPFDWSSLPSDTLAILSAFTAAMWTAERRWGIVGIAMCVLVAIAKMFAGYHYPTDILIGAGLGVATFTGLWRFPDIGHRANRIVALAYRRAPVAITAALAFVAVSFGTLFADQRVLVKYMLGKESISGEAPRVTAAAGSRAVVQMLP</sequence>
<dbReference type="EMBL" id="JBBBDM010000002">
    <property type="protein sequence ID" value="MEI5686551.1"/>
    <property type="molecule type" value="Genomic_DNA"/>
</dbReference>
<feature type="transmembrane region" description="Helical" evidence="1">
    <location>
        <begin position="156"/>
        <end position="173"/>
    </location>
</feature>
<evidence type="ECO:0000259" key="2">
    <source>
        <dbReference type="Pfam" id="PF01569"/>
    </source>
</evidence>
<dbReference type="Proteomes" id="UP001367771">
    <property type="component" value="Unassembled WGS sequence"/>
</dbReference>
<feature type="transmembrane region" description="Helical" evidence="1">
    <location>
        <begin position="25"/>
        <end position="48"/>
    </location>
</feature>
<protein>
    <submittedName>
        <fullName evidence="3">Phosphatase PAP2 family protein</fullName>
    </submittedName>
</protein>
<accession>A0ABU8H0P3</accession>
<keyword evidence="1" id="KW-1133">Transmembrane helix</keyword>
<evidence type="ECO:0000313" key="3">
    <source>
        <dbReference type="EMBL" id="MEI5686551.1"/>
    </source>
</evidence>
<dbReference type="Pfam" id="PF01569">
    <property type="entry name" value="PAP2"/>
    <property type="match status" value="1"/>
</dbReference>
<reference evidence="3 4" key="1">
    <citation type="journal article" date="2013" name="Int. J. Syst. Evol. Microbiol.">
        <title>Sphingomonas kyungheensis sp. nov., a bacterium with ginsenoside-converting activity isolated from soil of a ginseng field.</title>
        <authorList>
            <person name="Son H.M."/>
            <person name="Yang J.E."/>
            <person name="Park Y."/>
            <person name="Han C.K."/>
            <person name="Kim S.G."/>
            <person name="Kook M."/>
            <person name="Yi T.H."/>
        </authorList>
    </citation>
    <scope>NUCLEOTIDE SEQUENCE [LARGE SCALE GENOMIC DNA]</scope>
    <source>
        <strain evidence="3 4">LMG 26582</strain>
    </source>
</reference>
<feature type="transmembrane region" description="Helical" evidence="1">
    <location>
        <begin position="130"/>
        <end position="150"/>
    </location>
</feature>
<organism evidence="3 4">
    <name type="scientific">Sphingomonas kyungheensis</name>
    <dbReference type="NCBI Taxonomy" id="1069987"/>
    <lineage>
        <taxon>Bacteria</taxon>
        <taxon>Pseudomonadati</taxon>
        <taxon>Pseudomonadota</taxon>
        <taxon>Alphaproteobacteria</taxon>
        <taxon>Sphingomonadales</taxon>
        <taxon>Sphingomonadaceae</taxon>
        <taxon>Sphingomonas</taxon>
    </lineage>
</organism>
<name>A0ABU8H0P3_9SPHN</name>
<evidence type="ECO:0000256" key="1">
    <source>
        <dbReference type="SAM" id="Phobius"/>
    </source>
</evidence>
<evidence type="ECO:0000313" key="4">
    <source>
        <dbReference type="Proteomes" id="UP001367771"/>
    </source>
</evidence>
<keyword evidence="4" id="KW-1185">Reference proteome</keyword>
<feature type="transmembrane region" description="Helical" evidence="1">
    <location>
        <begin position="193"/>
        <end position="211"/>
    </location>
</feature>
<proteinExistence type="predicted"/>
<dbReference type="RefSeq" id="WP_336544693.1">
    <property type="nucleotide sequence ID" value="NZ_JBBBDM010000002.1"/>
</dbReference>
<dbReference type="InterPro" id="IPR036938">
    <property type="entry name" value="PAP2/HPO_sf"/>
</dbReference>
<dbReference type="Gene3D" id="1.20.144.10">
    <property type="entry name" value="Phosphatidic acid phosphatase type 2/haloperoxidase"/>
    <property type="match status" value="1"/>
</dbReference>
<feature type="transmembrane region" description="Helical" evidence="1">
    <location>
        <begin position="60"/>
        <end position="82"/>
    </location>
</feature>
<gene>
    <name evidence="3" type="ORF">V8201_05595</name>
</gene>
<dbReference type="SUPFAM" id="SSF48317">
    <property type="entry name" value="Acid phosphatase/Vanadium-dependent haloperoxidase"/>
    <property type="match status" value="1"/>
</dbReference>
<feature type="domain" description="Phosphatidic acid phosphatase type 2/haloperoxidase" evidence="2">
    <location>
        <begin position="68"/>
        <end position="174"/>
    </location>
</feature>